<feature type="domain" description="HTH marR-type" evidence="1">
    <location>
        <begin position="1"/>
        <end position="132"/>
    </location>
</feature>
<proteinExistence type="predicted"/>
<reference evidence="2 3" key="1">
    <citation type="submission" date="2019-06" db="EMBL/GenBank/DDBJ databases">
        <title>Whole genome shotgun sequence of Glutamicibacter uratoxydans NBRC 15515.</title>
        <authorList>
            <person name="Hosoyama A."/>
            <person name="Uohara A."/>
            <person name="Ohji S."/>
            <person name="Ichikawa N."/>
        </authorList>
    </citation>
    <scope>NUCLEOTIDE SEQUENCE [LARGE SCALE GENOMIC DNA]</scope>
    <source>
        <strain evidence="2 3">NBRC 15515</strain>
    </source>
</reference>
<evidence type="ECO:0000259" key="1">
    <source>
        <dbReference type="PROSITE" id="PS50995"/>
    </source>
</evidence>
<dbReference type="PROSITE" id="PS50995">
    <property type="entry name" value="HTH_MARR_2"/>
    <property type="match status" value="1"/>
</dbReference>
<sequence>MADLFMQASRAIRSRWRDSLIPAGVTPHQSRVLSILGRAEESGMRNSHLAERLHIAARSTTEVVDQLEEKQLVVRTPDPGDRRATLITLSPKGRALLGELSVMRKAGMDSYFDKLNEQDHDELVRLLQILNKENPMPPRSGCRPAVKED</sequence>
<dbReference type="InterPro" id="IPR039422">
    <property type="entry name" value="MarR/SlyA-like"/>
</dbReference>
<dbReference type="PANTHER" id="PTHR33164:SF99">
    <property type="entry name" value="MARR FAMILY REGULATORY PROTEIN"/>
    <property type="match status" value="1"/>
</dbReference>
<dbReference type="PRINTS" id="PR00598">
    <property type="entry name" value="HTHMARR"/>
</dbReference>
<dbReference type="EMBL" id="BJNY01000024">
    <property type="protein sequence ID" value="GED07670.1"/>
    <property type="molecule type" value="Genomic_DNA"/>
</dbReference>
<name>A0A4Y4DW69_GLUUR</name>
<accession>A0A4Y4DW69</accession>
<gene>
    <name evidence="2" type="ORF">AUR04nite_32020</name>
</gene>
<organism evidence="2 3">
    <name type="scientific">Glutamicibacter uratoxydans</name>
    <name type="common">Arthrobacter uratoxydans</name>
    <dbReference type="NCBI Taxonomy" id="43667"/>
    <lineage>
        <taxon>Bacteria</taxon>
        <taxon>Bacillati</taxon>
        <taxon>Actinomycetota</taxon>
        <taxon>Actinomycetes</taxon>
        <taxon>Micrococcales</taxon>
        <taxon>Micrococcaceae</taxon>
        <taxon>Glutamicibacter</taxon>
    </lineage>
</organism>
<dbReference type="AlphaFoldDB" id="A0A4Y4DW69"/>
<dbReference type="Proteomes" id="UP000316612">
    <property type="component" value="Unassembled WGS sequence"/>
</dbReference>
<dbReference type="SUPFAM" id="SSF46785">
    <property type="entry name" value="Winged helix' DNA-binding domain"/>
    <property type="match status" value="1"/>
</dbReference>
<dbReference type="InterPro" id="IPR000835">
    <property type="entry name" value="HTH_MarR-typ"/>
</dbReference>
<dbReference type="SMART" id="SM00347">
    <property type="entry name" value="HTH_MARR"/>
    <property type="match status" value="1"/>
</dbReference>
<evidence type="ECO:0000313" key="3">
    <source>
        <dbReference type="Proteomes" id="UP000316612"/>
    </source>
</evidence>
<dbReference type="Gene3D" id="1.10.10.10">
    <property type="entry name" value="Winged helix-like DNA-binding domain superfamily/Winged helix DNA-binding domain"/>
    <property type="match status" value="1"/>
</dbReference>
<dbReference type="Pfam" id="PF01047">
    <property type="entry name" value="MarR"/>
    <property type="match status" value="1"/>
</dbReference>
<dbReference type="InterPro" id="IPR036388">
    <property type="entry name" value="WH-like_DNA-bd_sf"/>
</dbReference>
<evidence type="ECO:0000313" key="2">
    <source>
        <dbReference type="EMBL" id="GED07670.1"/>
    </source>
</evidence>
<comment type="caution">
    <text evidence="2">The sequence shown here is derived from an EMBL/GenBank/DDBJ whole genome shotgun (WGS) entry which is preliminary data.</text>
</comment>
<keyword evidence="3" id="KW-1185">Reference proteome</keyword>
<dbReference type="GO" id="GO:0006950">
    <property type="term" value="P:response to stress"/>
    <property type="evidence" value="ECO:0007669"/>
    <property type="project" value="TreeGrafter"/>
</dbReference>
<dbReference type="InterPro" id="IPR036390">
    <property type="entry name" value="WH_DNA-bd_sf"/>
</dbReference>
<dbReference type="PANTHER" id="PTHR33164">
    <property type="entry name" value="TRANSCRIPTIONAL REGULATOR, MARR FAMILY"/>
    <property type="match status" value="1"/>
</dbReference>
<protein>
    <submittedName>
        <fullName evidence="2">MarR family transcriptional regulator</fullName>
    </submittedName>
</protein>
<dbReference type="GO" id="GO:0003700">
    <property type="term" value="F:DNA-binding transcription factor activity"/>
    <property type="evidence" value="ECO:0007669"/>
    <property type="project" value="InterPro"/>
</dbReference>